<proteinExistence type="inferred from homology"/>
<keyword evidence="3 9" id="KW-1003">Cell membrane</keyword>
<dbReference type="EC" id="2.4.1.16" evidence="2 9"/>
<evidence type="ECO:0000256" key="6">
    <source>
        <dbReference type="ARBA" id="ARBA00022692"/>
    </source>
</evidence>
<dbReference type="Pfam" id="PF01644">
    <property type="entry name" value="Chitin_synth_1"/>
    <property type="match status" value="2"/>
</dbReference>
<evidence type="ECO:0000256" key="2">
    <source>
        <dbReference type="ARBA" id="ARBA00012543"/>
    </source>
</evidence>
<keyword evidence="8 9" id="KW-0961">Cell wall biogenesis/degradation</keyword>
<keyword evidence="4 9" id="KW-0328">Glycosyltransferase</keyword>
<comment type="catalytic activity">
    <reaction evidence="9">
        <text>[(1-&gt;4)-N-acetyl-beta-D-glucosaminyl](n) + UDP-N-acetyl-alpha-D-glucosamine = [(1-&gt;4)-N-acetyl-beta-D-glucosaminyl](n+1) + UDP + H(+)</text>
        <dbReference type="Rhea" id="RHEA:16637"/>
        <dbReference type="Rhea" id="RHEA-COMP:9593"/>
        <dbReference type="Rhea" id="RHEA-COMP:9595"/>
        <dbReference type="ChEBI" id="CHEBI:15378"/>
        <dbReference type="ChEBI" id="CHEBI:17029"/>
        <dbReference type="ChEBI" id="CHEBI:57705"/>
        <dbReference type="ChEBI" id="CHEBI:58223"/>
        <dbReference type="EC" id="2.4.1.16"/>
    </reaction>
</comment>
<sequence>MATYNILNHNNVENDGDEQKNAYCPNICIHYIACTSEPDNFKKENYTFHHLTKYKPDLFILITINSENKDQLSHILDGVKENIDYLHSSERGDENGLKIAVCIVSNVNKHVLEYLTALGEEGKYDDAESVRWFFNTFCPIINSKICILVKAGVKPDGKSIYNLWKAFSNTQVAGACGKLVAMKERSLINLVVGACGKWVAIKDRSLINPVVGAQIFENKISNILDKPFKSLFGYIQSLPKEFSAY</sequence>
<evidence type="ECO:0000313" key="10">
    <source>
        <dbReference type="EMBL" id="CAG8682982.1"/>
    </source>
</evidence>
<evidence type="ECO:0000256" key="1">
    <source>
        <dbReference type="ARBA" id="ARBA00004651"/>
    </source>
</evidence>
<evidence type="ECO:0000313" key="11">
    <source>
        <dbReference type="Proteomes" id="UP000789901"/>
    </source>
</evidence>
<evidence type="ECO:0000256" key="9">
    <source>
        <dbReference type="RuleBase" id="RU366040"/>
    </source>
</evidence>
<organism evidence="10 11">
    <name type="scientific">Gigaspora margarita</name>
    <dbReference type="NCBI Taxonomy" id="4874"/>
    <lineage>
        <taxon>Eukaryota</taxon>
        <taxon>Fungi</taxon>
        <taxon>Fungi incertae sedis</taxon>
        <taxon>Mucoromycota</taxon>
        <taxon>Glomeromycotina</taxon>
        <taxon>Glomeromycetes</taxon>
        <taxon>Diversisporales</taxon>
        <taxon>Gigasporaceae</taxon>
        <taxon>Gigaspora</taxon>
    </lineage>
</organism>
<dbReference type="EMBL" id="CAJVQB010006381">
    <property type="protein sequence ID" value="CAG8682982.1"/>
    <property type="molecule type" value="Genomic_DNA"/>
</dbReference>
<dbReference type="InterPro" id="IPR004835">
    <property type="entry name" value="Chitin_synth"/>
</dbReference>
<dbReference type="Proteomes" id="UP000789901">
    <property type="component" value="Unassembled WGS sequence"/>
</dbReference>
<dbReference type="PANTHER" id="PTHR22914">
    <property type="entry name" value="CHITIN SYNTHASE"/>
    <property type="match status" value="1"/>
</dbReference>
<gene>
    <name evidence="10" type="ORF">GMARGA_LOCUS11075</name>
</gene>
<evidence type="ECO:0000256" key="8">
    <source>
        <dbReference type="ARBA" id="ARBA00023316"/>
    </source>
</evidence>
<comment type="subcellular location">
    <subcellularLocation>
        <location evidence="1 9">Cell membrane</location>
        <topology evidence="1 9">Multi-pass membrane protein</topology>
    </subcellularLocation>
</comment>
<name>A0ABN7UXL0_GIGMA</name>
<keyword evidence="6" id="KW-0812">Transmembrane</keyword>
<dbReference type="PANTHER" id="PTHR22914:SF9">
    <property type="entry name" value="CHITIN SYNTHASE 1"/>
    <property type="match status" value="1"/>
</dbReference>
<comment type="similarity">
    <text evidence="9">Belongs to the chitin synthase family.</text>
</comment>
<reference evidence="10 11" key="1">
    <citation type="submission" date="2021-06" db="EMBL/GenBank/DDBJ databases">
        <authorList>
            <person name="Kallberg Y."/>
            <person name="Tangrot J."/>
            <person name="Rosling A."/>
        </authorList>
    </citation>
    <scope>NUCLEOTIDE SEQUENCE [LARGE SCALE GENOMIC DNA]</scope>
    <source>
        <strain evidence="10 11">120-4 pot B 10/14</strain>
    </source>
</reference>
<keyword evidence="7" id="KW-0472">Membrane</keyword>
<evidence type="ECO:0000256" key="7">
    <source>
        <dbReference type="ARBA" id="ARBA00023136"/>
    </source>
</evidence>
<comment type="function">
    <text evidence="9">Polymerizes chitin, a structural polymer of the cell wall and septum, by transferring the sugar moiety of UDP-GlcNAc to the non-reducing end of the growing chitin polymer.</text>
</comment>
<evidence type="ECO:0000256" key="4">
    <source>
        <dbReference type="ARBA" id="ARBA00022676"/>
    </source>
</evidence>
<accession>A0ABN7UXL0</accession>
<evidence type="ECO:0000256" key="5">
    <source>
        <dbReference type="ARBA" id="ARBA00022679"/>
    </source>
</evidence>
<keyword evidence="11" id="KW-1185">Reference proteome</keyword>
<comment type="caution">
    <text evidence="10">The sequence shown here is derived from an EMBL/GenBank/DDBJ whole genome shotgun (WGS) entry which is preliminary data.</text>
</comment>
<keyword evidence="5 9" id="KW-0808">Transferase</keyword>
<protein>
    <recommendedName>
        <fullName evidence="2 9">Chitin synthase</fullName>
        <ecNumber evidence="2 9">2.4.1.16</ecNumber>
    </recommendedName>
</protein>
<evidence type="ECO:0000256" key="3">
    <source>
        <dbReference type="ARBA" id="ARBA00022475"/>
    </source>
</evidence>